<keyword evidence="6 10" id="KW-0378">Hydrolase</keyword>
<dbReference type="InterPro" id="IPR001322">
    <property type="entry name" value="Lamin_tail_dom"/>
</dbReference>
<proteinExistence type="inferred from homology"/>
<evidence type="ECO:0000256" key="8">
    <source>
        <dbReference type="PIRSR" id="PIRSR640255-1"/>
    </source>
</evidence>
<evidence type="ECO:0000256" key="6">
    <source>
        <dbReference type="ARBA" id="ARBA00022801"/>
    </source>
</evidence>
<protein>
    <recommendedName>
        <fullName evidence="10">Endonuclease</fullName>
        <ecNumber evidence="10">3.1.30.-</ecNumber>
    </recommendedName>
</protein>
<dbReference type="AlphaFoldDB" id="A0A074LWG5"/>
<feature type="domain" description="LTD" evidence="11">
    <location>
        <begin position="6"/>
        <end position="226"/>
    </location>
</feature>
<dbReference type="Proteomes" id="UP000027931">
    <property type="component" value="Unassembled WGS sequence"/>
</dbReference>
<keyword evidence="3 10" id="KW-0540">Nuclease</keyword>
<dbReference type="InterPro" id="IPR040255">
    <property type="entry name" value="Non-specific_endonuclease"/>
</dbReference>
<sequence>MLGNFSTPSAHAAAAAHVVISEVYGGGGNSGSSYKNDYIELYNPTSSSISLSGWSVQYASASGSFSAVTNLSGSIGAHQYYLVKESSGGGSTGTDNDNMLLGNPSGATTSTSNSTNYLMVKPQYALSYNNTKHEANWVSWHVGASDLGSTARQDDFRADTTLPSGWYQVQASEFSGSGFDRGHMCPSADRASSVANNSATFLMTNMIPQSPNNNEITWANMESYGRTLVNAGNELYIISGGYGQGGTGSNGYATTVGNGVVVPAYTWKVMVVLPNGNNDLSRISTTTRVIAVLMPNNQTINSQPWGYYRVSVDSLESKLGYDFLSAVPACIQSMIESKVDNGPTS</sequence>
<dbReference type="InterPro" id="IPR020821">
    <property type="entry name" value="ENPP1-3/EXOG-like_nuc-like"/>
</dbReference>
<dbReference type="GO" id="GO:0003676">
    <property type="term" value="F:nucleic acid binding"/>
    <property type="evidence" value="ECO:0007669"/>
    <property type="project" value="InterPro"/>
</dbReference>
<dbReference type="InterPro" id="IPR044925">
    <property type="entry name" value="His-Me_finger_sf"/>
</dbReference>
<evidence type="ECO:0000256" key="4">
    <source>
        <dbReference type="ARBA" id="ARBA00022723"/>
    </source>
</evidence>
<evidence type="ECO:0000313" key="12">
    <source>
        <dbReference type="EMBL" id="KEO84950.1"/>
    </source>
</evidence>
<dbReference type="SMART" id="SM00892">
    <property type="entry name" value="Endonuclease_NS"/>
    <property type="match status" value="1"/>
</dbReference>
<evidence type="ECO:0000259" key="11">
    <source>
        <dbReference type="PROSITE" id="PS51841"/>
    </source>
</evidence>
<evidence type="ECO:0000256" key="3">
    <source>
        <dbReference type="ARBA" id="ARBA00022722"/>
    </source>
</evidence>
<comment type="similarity">
    <text evidence="2 10">Belongs to the DNA/RNA non-specific endonuclease family.</text>
</comment>
<keyword evidence="4 9" id="KW-0479">Metal-binding</keyword>
<dbReference type="PROSITE" id="PS51841">
    <property type="entry name" value="LTD"/>
    <property type="match status" value="1"/>
</dbReference>
<dbReference type="InterPro" id="IPR036415">
    <property type="entry name" value="Lamin_tail_dom_sf"/>
</dbReference>
<keyword evidence="7" id="KW-0460">Magnesium</keyword>
<dbReference type="Pfam" id="PF01223">
    <property type="entry name" value="Endonuclease_NS"/>
    <property type="match status" value="1"/>
</dbReference>
<organism evidence="12 13">
    <name type="scientific">Tumebacillus flagellatus</name>
    <dbReference type="NCBI Taxonomy" id="1157490"/>
    <lineage>
        <taxon>Bacteria</taxon>
        <taxon>Bacillati</taxon>
        <taxon>Bacillota</taxon>
        <taxon>Bacilli</taxon>
        <taxon>Bacillales</taxon>
        <taxon>Alicyclobacillaceae</taxon>
        <taxon>Tumebacillus</taxon>
    </lineage>
</organism>
<dbReference type="GO" id="GO:0046872">
    <property type="term" value="F:metal ion binding"/>
    <property type="evidence" value="ECO:0007669"/>
    <property type="project" value="UniProtKB-KW"/>
</dbReference>
<evidence type="ECO:0000256" key="10">
    <source>
        <dbReference type="RuleBase" id="RU366055"/>
    </source>
</evidence>
<dbReference type="PANTHER" id="PTHR13966">
    <property type="entry name" value="ENDONUCLEASE RELATED"/>
    <property type="match status" value="1"/>
</dbReference>
<dbReference type="InterPro" id="IPR044929">
    <property type="entry name" value="DNA/RNA_non-sp_Endonuclease_sf"/>
</dbReference>
<accession>A0A074LWG5</accession>
<dbReference type="EMBL" id="JMIR01000002">
    <property type="protein sequence ID" value="KEO84950.1"/>
    <property type="molecule type" value="Genomic_DNA"/>
</dbReference>
<comment type="caution">
    <text evidence="12">The sequence shown here is derived from an EMBL/GenBank/DDBJ whole genome shotgun (WGS) entry which is preliminary data.</text>
</comment>
<dbReference type="RefSeq" id="WP_052035906.1">
    <property type="nucleotide sequence ID" value="NZ_JMIR01000002.1"/>
</dbReference>
<dbReference type="eggNOG" id="COG2374">
    <property type="taxonomic scope" value="Bacteria"/>
</dbReference>
<dbReference type="SUPFAM" id="SSF74853">
    <property type="entry name" value="Lamin A/C globular tail domain"/>
    <property type="match status" value="1"/>
</dbReference>
<dbReference type="InterPro" id="IPR018524">
    <property type="entry name" value="DNA/RNA_endonuclease_AS"/>
</dbReference>
<dbReference type="SMART" id="SM00477">
    <property type="entry name" value="NUC"/>
    <property type="match status" value="1"/>
</dbReference>
<dbReference type="Gene3D" id="3.40.570.10">
    <property type="entry name" value="Extracellular Endonuclease, subunit A"/>
    <property type="match status" value="1"/>
</dbReference>
<dbReference type="CDD" id="cd00091">
    <property type="entry name" value="NUC"/>
    <property type="match status" value="1"/>
</dbReference>
<dbReference type="InterPro" id="IPR001604">
    <property type="entry name" value="Endo_G_ENPP1-like_dom"/>
</dbReference>
<gene>
    <name evidence="12" type="ORF">EL26_02810</name>
</gene>
<evidence type="ECO:0000256" key="7">
    <source>
        <dbReference type="ARBA" id="ARBA00022842"/>
    </source>
</evidence>
<dbReference type="STRING" id="1157490.EL26_02810"/>
<dbReference type="EC" id="3.1.30.-" evidence="10"/>
<dbReference type="GO" id="GO:0016787">
    <property type="term" value="F:hydrolase activity"/>
    <property type="evidence" value="ECO:0007669"/>
    <property type="project" value="UniProtKB-KW"/>
</dbReference>
<feature type="active site" description="Proton acceptor" evidence="8">
    <location>
        <position position="183"/>
    </location>
</feature>
<evidence type="ECO:0000256" key="9">
    <source>
        <dbReference type="PIRSR" id="PIRSR640255-2"/>
    </source>
</evidence>
<evidence type="ECO:0000256" key="2">
    <source>
        <dbReference type="ARBA" id="ARBA00010052"/>
    </source>
</evidence>
<evidence type="ECO:0000256" key="5">
    <source>
        <dbReference type="ARBA" id="ARBA00022759"/>
    </source>
</evidence>
<feature type="binding site" evidence="9">
    <location>
        <position position="214"/>
    </location>
    <ligand>
        <name>Mg(2+)</name>
        <dbReference type="ChEBI" id="CHEBI:18420"/>
        <note>catalytic</note>
    </ligand>
</feature>
<reference evidence="12 13" key="1">
    <citation type="journal article" date="2013" name="Int. J. Syst. Evol. Microbiol.">
        <title>Tumebacillus flagellatus sp. nov., an alpha-amylase/pullulanase-producing bacterium isolated from cassava wastewater.</title>
        <authorList>
            <person name="Wang Q."/>
            <person name="Xie N."/>
            <person name="Qin Y."/>
            <person name="Shen N."/>
            <person name="Zhu J."/>
            <person name="Mi H."/>
            <person name="Huang R."/>
        </authorList>
    </citation>
    <scope>NUCLEOTIDE SEQUENCE [LARGE SCALE GENOMIC DNA]</scope>
    <source>
        <strain evidence="12 13">GST4</strain>
    </source>
</reference>
<evidence type="ECO:0000313" key="13">
    <source>
        <dbReference type="Proteomes" id="UP000027931"/>
    </source>
</evidence>
<keyword evidence="5 10" id="KW-0255">Endonuclease</keyword>
<dbReference type="SUPFAM" id="SSF54060">
    <property type="entry name" value="His-Me finger endonucleases"/>
    <property type="match status" value="1"/>
</dbReference>
<dbReference type="PROSITE" id="PS01070">
    <property type="entry name" value="NUCLEASE_NON_SPEC"/>
    <property type="match status" value="1"/>
</dbReference>
<dbReference type="PANTHER" id="PTHR13966:SF5">
    <property type="entry name" value="ENDONUCLEASE G, MITOCHONDRIAL"/>
    <property type="match status" value="1"/>
</dbReference>
<name>A0A074LWG5_9BACL</name>
<evidence type="ECO:0000256" key="1">
    <source>
        <dbReference type="ARBA" id="ARBA00001946"/>
    </source>
</evidence>
<comment type="cofactor">
    <cofactor evidence="1 10">
        <name>Mg(2+)</name>
        <dbReference type="ChEBI" id="CHEBI:18420"/>
    </cofactor>
</comment>
<dbReference type="GO" id="GO:0004519">
    <property type="term" value="F:endonuclease activity"/>
    <property type="evidence" value="ECO:0007669"/>
    <property type="project" value="UniProtKB-UniRule"/>
</dbReference>
<keyword evidence="13" id="KW-1185">Reference proteome</keyword>
<dbReference type="eggNOG" id="COG1864">
    <property type="taxonomic scope" value="Bacteria"/>
</dbReference>